<dbReference type="SMART" id="SM00320">
    <property type="entry name" value="WD40"/>
    <property type="match status" value="4"/>
</dbReference>
<gene>
    <name evidence="3" type="ORF">ZEAMMB73_Zm00001d047714</name>
</gene>
<dbReference type="InterPro" id="IPR015943">
    <property type="entry name" value="WD40/YVTN_repeat-like_dom_sf"/>
</dbReference>
<dbReference type="PANTHER" id="PTHR19856:SF0">
    <property type="entry name" value="WD REPEAT-CONTAINING PROTEIN 1"/>
    <property type="match status" value="1"/>
</dbReference>
<dbReference type="eggNOG" id="KOG1620">
    <property type="taxonomic scope" value="Eukaryota"/>
</dbReference>
<dbReference type="EMBL" id="CM000785">
    <property type="protein sequence ID" value="AQL07364.1"/>
    <property type="molecule type" value="Genomic_DNA"/>
</dbReference>
<dbReference type="PROSITE" id="PS50294">
    <property type="entry name" value="WD_REPEATS_REGION"/>
    <property type="match status" value="1"/>
</dbReference>
<dbReference type="InterPro" id="IPR001680">
    <property type="entry name" value="WD40_rpt"/>
</dbReference>
<dbReference type="Pfam" id="PF00400">
    <property type="entry name" value="WD40"/>
    <property type="match status" value="4"/>
</dbReference>
<evidence type="ECO:0000256" key="2">
    <source>
        <dbReference type="ARBA" id="ARBA00022737"/>
    </source>
</evidence>
<dbReference type="PROSITE" id="PS00678">
    <property type="entry name" value="WD_REPEATS_1"/>
    <property type="match status" value="1"/>
</dbReference>
<reference evidence="3" key="1">
    <citation type="submission" date="2015-12" db="EMBL/GenBank/DDBJ databases">
        <title>Update maize B73 reference genome by single molecule sequencing technologies.</title>
        <authorList>
            <consortium name="Maize Genome Sequencing Project"/>
            <person name="Ware D."/>
        </authorList>
    </citation>
    <scope>NUCLEOTIDE SEQUENCE</scope>
    <source>
        <tissue evidence="3">Seedling</tissue>
    </source>
</reference>
<evidence type="ECO:0000313" key="3">
    <source>
        <dbReference type="EMBL" id="AQL07364.1"/>
    </source>
</evidence>
<name>A0A1Q1D1X8_MAIZE</name>
<dbReference type="InParanoid" id="A0A1Q1D1X8"/>
<dbReference type="InterPro" id="IPR036322">
    <property type="entry name" value="WD40_repeat_dom_sf"/>
</dbReference>
<dbReference type="PANTHER" id="PTHR19856">
    <property type="entry name" value="WD-REPEATCONTAINING PROTEIN WDR1"/>
    <property type="match status" value="1"/>
</dbReference>
<dbReference type="eggNOG" id="KOG1471">
    <property type="taxonomic scope" value="Eukaryota"/>
</dbReference>
<dbReference type="PROSITE" id="PS50082">
    <property type="entry name" value="WD_REPEATS_2"/>
    <property type="match status" value="3"/>
</dbReference>
<proteinExistence type="predicted"/>
<dbReference type="PaxDb" id="4577-AC206223.3_FGP004"/>
<dbReference type="SMR" id="A0A1Q1D1X8"/>
<dbReference type="eggNOG" id="KOG0318">
    <property type="taxonomic scope" value="Eukaryota"/>
</dbReference>
<dbReference type="ExpressionAtlas" id="A0A1Q1D1X8">
    <property type="expression patterns" value="baseline and differential"/>
</dbReference>
<dbReference type="InterPro" id="IPR019775">
    <property type="entry name" value="WD40_repeat_CS"/>
</dbReference>
<keyword evidence="2" id="KW-0677">Repeat</keyword>
<evidence type="ECO:0000256" key="1">
    <source>
        <dbReference type="ARBA" id="ARBA00022574"/>
    </source>
</evidence>
<protein>
    <submittedName>
        <fullName evidence="3">Actin-interacting protein 1-2</fullName>
    </submittedName>
</protein>
<sequence length="297" mass="33265">MTFYLCVHFFIYLFKLFALCRWDSDSTVGEFDGHSKRVLSCDFKPTRPFHIVTCGEDFLANFYEGPPFKFKHSIRDHSNFVNCIRYAPDGSKFITVSSDKKGLIYDGKTGEKIGELSTEGGHTGSIYAVSWNPDSKQVLTVSADKYAKVWDIFEDASGKLNRTLVCPGIGGVDDMLVGCLWQNDHLVIVSLGGTFNVFSASNPDQEPVTFAGHLKTVRSLVFFPQSSPRTILSTSYDGVIMRWILGVGFGGRLMRKNNTQIKCFAAVEEELVRKINRLPILLIKALRVACLFSFCHP</sequence>
<accession>A0A1Q1D1X8</accession>
<dbReference type="Gene3D" id="2.130.10.10">
    <property type="entry name" value="YVTN repeat-like/Quinoprotein amine dehydrogenase"/>
    <property type="match status" value="1"/>
</dbReference>
<keyword evidence="1" id="KW-0853">WD repeat</keyword>
<dbReference type="STRING" id="4577.A0A1Q1D1X8"/>
<dbReference type="SUPFAM" id="SSF50978">
    <property type="entry name" value="WD40 repeat-like"/>
    <property type="match status" value="1"/>
</dbReference>
<dbReference type="AlphaFoldDB" id="A0A1Q1D1X8"/>
<organism evidence="3">
    <name type="scientific">Zea mays</name>
    <name type="common">Maize</name>
    <dbReference type="NCBI Taxonomy" id="4577"/>
    <lineage>
        <taxon>Eukaryota</taxon>
        <taxon>Viridiplantae</taxon>
        <taxon>Streptophyta</taxon>
        <taxon>Embryophyta</taxon>
        <taxon>Tracheophyta</taxon>
        <taxon>Spermatophyta</taxon>
        <taxon>Magnoliopsida</taxon>
        <taxon>Liliopsida</taxon>
        <taxon>Poales</taxon>
        <taxon>Poaceae</taxon>
        <taxon>PACMAD clade</taxon>
        <taxon>Panicoideae</taxon>
        <taxon>Andropogonodae</taxon>
        <taxon>Andropogoneae</taxon>
        <taxon>Tripsacinae</taxon>
        <taxon>Zea</taxon>
    </lineage>
</organism>